<dbReference type="AlphaFoldDB" id="A0AAD6D322"/>
<keyword evidence="6" id="KW-1185">Reference proteome</keyword>
<dbReference type="InterPro" id="IPR051283">
    <property type="entry name" value="Sec_Metabolite_Acyltrans"/>
</dbReference>
<reference evidence="5 6" key="1">
    <citation type="journal article" date="2023" name="IMA Fungus">
        <title>Comparative genomic study of the Penicillium genus elucidates a diverse pangenome and 15 lateral gene transfer events.</title>
        <authorList>
            <person name="Petersen C."/>
            <person name="Sorensen T."/>
            <person name="Nielsen M.R."/>
            <person name="Sondergaard T.E."/>
            <person name="Sorensen J.L."/>
            <person name="Fitzpatrick D.A."/>
            <person name="Frisvad J.C."/>
            <person name="Nielsen K.L."/>
        </authorList>
    </citation>
    <scope>NUCLEOTIDE SEQUENCE [LARGE SCALE GENOMIC DNA]</scope>
    <source>
        <strain evidence="5 6">IBT 35679</strain>
    </source>
</reference>
<evidence type="ECO:0000256" key="2">
    <source>
        <dbReference type="ARBA" id="ARBA00009861"/>
    </source>
</evidence>
<dbReference type="Proteomes" id="UP001220324">
    <property type="component" value="Unassembled WGS sequence"/>
</dbReference>
<accession>A0AAD6D322</accession>
<comment type="pathway">
    <text evidence="1">Secondary metabolite biosynthesis.</text>
</comment>
<name>A0AAD6D322_9EURO</name>
<comment type="similarity">
    <text evidence="2">Belongs to the plant acyltransferase family.</text>
</comment>
<dbReference type="EMBL" id="JAQIZZ010000002">
    <property type="protein sequence ID" value="KAJ5552738.1"/>
    <property type="molecule type" value="Genomic_DNA"/>
</dbReference>
<evidence type="ECO:0000256" key="3">
    <source>
        <dbReference type="ARBA" id="ARBA00022679"/>
    </source>
</evidence>
<keyword evidence="4" id="KW-0012">Acyltransferase</keyword>
<dbReference type="Gene3D" id="3.30.559.10">
    <property type="entry name" value="Chloramphenicol acetyltransferase-like domain"/>
    <property type="match status" value="2"/>
</dbReference>
<gene>
    <name evidence="5" type="ORF">N7494_002116</name>
</gene>
<sequence length="544" mass="61145">MELLRWLTFKRPLKGLPYEKVPTDTIMPVYYFDDTPLLRNIVQCWTLRFNDVLDPEMLRSSLSRLIEREGWRKLGGRIRLNTEQRLEIHVPHVFTLDRPAVNFNHEEFHVSIDEHQVASKLPAPTPGVLSVQSGASDFRKLAVPSSAPGCLDDYLASDQPQLTLKVVSFTDATLVSLHWPHITADAMGLRDLAVAWSLVLAGRESEIPPMLSSGDDPMATLGKDPHFLETHILDDYQVKGWRFFIWGLRFLFDLLWWRKMETRTVFLPRRVVSQLRNDALTSLREDVESAVKTESPVSFISEGDVVTAWMSLIAASALLPLKSPRTVGISNAFDLRSRLPSLFPVKQEEGSYVQNAVFPCWTNIKAGELIGKNDALGVAALEIRKSIETQTTEAQVHALARLTRVSLAKTGLPPMFGDTSSFLITASNWSKARLFEMVDFAPALQSHSAWKDQQCTFTKDSENDSPKIGSDSQFVKCNPVYYHVDNVSPNNMLARNAFFFACTPNGDYWVNGCFPIAVWKAIEGGLSDSFLLSQINVEAAYHNL</sequence>
<comment type="caution">
    <text evidence="5">The sequence shown here is derived from an EMBL/GenBank/DDBJ whole genome shotgun (WGS) entry which is preliminary data.</text>
</comment>
<dbReference type="PANTHER" id="PTHR31896">
    <property type="entry name" value="FAMILY REGULATORY PROTEIN, PUTATIVE (AFU_ORTHOLOGUE AFUA_3G14730)-RELATED"/>
    <property type="match status" value="1"/>
</dbReference>
<evidence type="ECO:0000256" key="4">
    <source>
        <dbReference type="ARBA" id="ARBA00023315"/>
    </source>
</evidence>
<dbReference type="GO" id="GO:0016746">
    <property type="term" value="F:acyltransferase activity"/>
    <property type="evidence" value="ECO:0007669"/>
    <property type="project" value="UniProtKB-KW"/>
</dbReference>
<evidence type="ECO:0000313" key="5">
    <source>
        <dbReference type="EMBL" id="KAJ5552738.1"/>
    </source>
</evidence>
<proteinExistence type="inferred from homology"/>
<evidence type="ECO:0000313" key="6">
    <source>
        <dbReference type="Proteomes" id="UP001220324"/>
    </source>
</evidence>
<protein>
    <submittedName>
        <fullName evidence="5">Uncharacterized protein</fullName>
    </submittedName>
</protein>
<evidence type="ECO:0000256" key="1">
    <source>
        <dbReference type="ARBA" id="ARBA00005179"/>
    </source>
</evidence>
<keyword evidence="3" id="KW-0808">Transferase</keyword>
<dbReference type="PANTHER" id="PTHR31896:SF69">
    <property type="entry name" value="FAMILY REGULATORY PROTEIN, PUTATIVE (AFU_ORTHOLOGUE AFUA_3G14730)-RELATED"/>
    <property type="match status" value="1"/>
</dbReference>
<dbReference type="InterPro" id="IPR023213">
    <property type="entry name" value="CAT-like_dom_sf"/>
</dbReference>
<organism evidence="5 6">
    <name type="scientific">Penicillium frequentans</name>
    <dbReference type="NCBI Taxonomy" id="3151616"/>
    <lineage>
        <taxon>Eukaryota</taxon>
        <taxon>Fungi</taxon>
        <taxon>Dikarya</taxon>
        <taxon>Ascomycota</taxon>
        <taxon>Pezizomycotina</taxon>
        <taxon>Eurotiomycetes</taxon>
        <taxon>Eurotiomycetidae</taxon>
        <taxon>Eurotiales</taxon>
        <taxon>Aspergillaceae</taxon>
        <taxon>Penicillium</taxon>
    </lineage>
</organism>